<organism evidence="2 3">
    <name type="scientific">Niastella populi</name>
    <dbReference type="NCBI Taxonomy" id="550983"/>
    <lineage>
        <taxon>Bacteria</taxon>
        <taxon>Pseudomonadati</taxon>
        <taxon>Bacteroidota</taxon>
        <taxon>Chitinophagia</taxon>
        <taxon>Chitinophagales</taxon>
        <taxon>Chitinophagaceae</taxon>
        <taxon>Niastella</taxon>
    </lineage>
</organism>
<feature type="chain" id="PRO_5010738969" evidence="1">
    <location>
        <begin position="23"/>
        <end position="91"/>
    </location>
</feature>
<evidence type="ECO:0000313" key="2">
    <source>
        <dbReference type="EMBL" id="OQP67792.1"/>
    </source>
</evidence>
<dbReference type="EMBL" id="LWBP01000012">
    <property type="protein sequence ID" value="OQP67792.1"/>
    <property type="molecule type" value="Genomic_DNA"/>
</dbReference>
<protein>
    <submittedName>
        <fullName evidence="2">Uncharacterized protein</fullName>
    </submittedName>
</protein>
<name>A0A1V9GB63_9BACT</name>
<sequence length="91" mass="9736">MKKAKIMLTVIAVLAVVGGALAFKANKKFNTNYCILTTAGSAGTCTGEILGYRLATAIDQNKVTYYYTTKNQGDVCTQKNCPTPSTSFAKE</sequence>
<dbReference type="AlphaFoldDB" id="A0A1V9GB63"/>
<evidence type="ECO:0000313" key="3">
    <source>
        <dbReference type="Proteomes" id="UP000192276"/>
    </source>
</evidence>
<evidence type="ECO:0000256" key="1">
    <source>
        <dbReference type="SAM" id="SignalP"/>
    </source>
</evidence>
<reference evidence="3" key="1">
    <citation type="submission" date="2016-04" db="EMBL/GenBank/DDBJ databases">
        <authorList>
            <person name="Chen L."/>
            <person name="Zhuang W."/>
            <person name="Wang G."/>
        </authorList>
    </citation>
    <scope>NUCLEOTIDE SEQUENCE [LARGE SCALE GENOMIC DNA]</scope>
    <source>
        <strain evidence="3">208</strain>
    </source>
</reference>
<comment type="caution">
    <text evidence="2">The sequence shown here is derived from an EMBL/GenBank/DDBJ whole genome shotgun (WGS) entry which is preliminary data.</text>
</comment>
<dbReference type="Proteomes" id="UP000192276">
    <property type="component" value="Unassembled WGS sequence"/>
</dbReference>
<keyword evidence="1" id="KW-0732">Signal</keyword>
<feature type="signal peptide" evidence="1">
    <location>
        <begin position="1"/>
        <end position="22"/>
    </location>
</feature>
<dbReference type="RefSeq" id="WP_081160864.1">
    <property type="nucleotide sequence ID" value="NZ_LWBP01000012.1"/>
</dbReference>
<gene>
    <name evidence="2" type="ORF">A4R26_32870</name>
</gene>
<keyword evidence="3" id="KW-1185">Reference proteome</keyword>
<proteinExistence type="predicted"/>
<accession>A0A1V9GB63</accession>